<dbReference type="EnsemblMetazoa" id="XM_019907745.1">
    <property type="protein sequence ID" value="XP_019763304.1"/>
    <property type="gene ID" value="LOC109539765"/>
</dbReference>
<dbReference type="PANTHER" id="PTHR19354">
    <property type="entry name" value="ZIPPER PUTATIVE TUMOR SUPPRESSOR 2 HOMOLOG-LIKE PROTEIN-RELATED"/>
    <property type="match status" value="1"/>
</dbReference>
<proteinExistence type="predicted"/>
<feature type="region of interest" description="Disordered" evidence="5">
    <location>
        <begin position="92"/>
        <end position="111"/>
    </location>
</feature>
<reference evidence="6" key="2">
    <citation type="submission" date="2024-08" db="UniProtKB">
        <authorList>
            <consortium name="EnsemblMetazoa"/>
        </authorList>
    </citation>
    <scope>IDENTIFICATION</scope>
</reference>
<comment type="subcellular location">
    <subcellularLocation>
        <location evidence="1">Cytoplasm</location>
    </subcellularLocation>
</comment>
<name>A0AAR5PQK7_DENPD</name>
<sequence>MFVKVCINDARTMTSCTTDSGTETLFSDESPCDLIRSPSICSEEEAARSRNGEHEDVLSINSKLGPPNIQPYSGVLEKGKVVIKPIAFKPSAPNLSTSSRNNDRYGSTPILARPSSRLNFYGSTSELHRDPNLQNHSLDRRLRSTCTSTNSSPPLAMSSLPSIPHTHKLLNCDSLESVRKSPGSNIDYSLLHKNAYTISTSNIGSLLDLTPSPSDSGVSELEAALRDRDSELAFLRQTMEHNEQVIFRVYQEKEKIWERELHKLKSMYDSRIRASAEKALKLEQLLMMQSYQQNQDKRRLIADVQKVNFQNDKLRNEVEDLRSRLEETEWCLCQKTGEIALLKTQLKDCQTEHSTKCQELLQLRIDLRELQQHFDELEEELNKQKSQNLERDGEIADMQIEVESLRCQLRKYESMESIDKTRFEDISETDRLKAEIKELREELSDLSISDYSNIQPGRFKTDSHNQDHCSSYEDLEIQQLNGEYIECCNEPSEVGRLRRELIIKTQDFNREKLIWAQEKEKVLRYQRQLQMNYVQIYRRSKALEAELDNLTTQIAIENSIAKDDQIVHAEIAKSIEL</sequence>
<feature type="coiled-coil region" evidence="4">
    <location>
        <begin position="297"/>
        <end position="331"/>
    </location>
</feature>
<evidence type="ECO:0000313" key="7">
    <source>
        <dbReference type="Proteomes" id="UP000019118"/>
    </source>
</evidence>
<dbReference type="PANTHER" id="PTHR19354:SF2">
    <property type="entry name" value="LEUCINE-RICH REPEAT-CONTAINING PROTEIN DDB_G0290503"/>
    <property type="match status" value="1"/>
</dbReference>
<evidence type="ECO:0000256" key="4">
    <source>
        <dbReference type="SAM" id="Coils"/>
    </source>
</evidence>
<reference evidence="7" key="1">
    <citation type="journal article" date="2013" name="Genome Biol.">
        <title>Draft genome of the mountain pine beetle, Dendroctonus ponderosae Hopkins, a major forest pest.</title>
        <authorList>
            <person name="Keeling C.I."/>
            <person name="Yuen M.M."/>
            <person name="Liao N.Y."/>
            <person name="Docking T.R."/>
            <person name="Chan S.K."/>
            <person name="Taylor G.A."/>
            <person name="Palmquist D.L."/>
            <person name="Jackman S.D."/>
            <person name="Nguyen A."/>
            <person name="Li M."/>
            <person name="Henderson H."/>
            <person name="Janes J.K."/>
            <person name="Zhao Y."/>
            <person name="Pandoh P."/>
            <person name="Moore R."/>
            <person name="Sperling F.A."/>
            <person name="Huber D.P."/>
            <person name="Birol I."/>
            <person name="Jones S.J."/>
            <person name="Bohlmann J."/>
        </authorList>
    </citation>
    <scope>NUCLEOTIDE SEQUENCE</scope>
</reference>
<evidence type="ECO:0000256" key="3">
    <source>
        <dbReference type="ARBA" id="ARBA00023054"/>
    </source>
</evidence>
<dbReference type="Pfam" id="PF06818">
    <property type="entry name" value="Fez1"/>
    <property type="match status" value="1"/>
</dbReference>
<evidence type="ECO:0008006" key="8">
    <source>
        <dbReference type="Google" id="ProtNLM"/>
    </source>
</evidence>
<dbReference type="GeneID" id="109539765"/>
<dbReference type="Proteomes" id="UP000019118">
    <property type="component" value="Unassembled WGS sequence"/>
</dbReference>
<dbReference type="InterPro" id="IPR045329">
    <property type="entry name" value="LZTS"/>
</dbReference>
<dbReference type="AlphaFoldDB" id="A0AAR5PQK7"/>
<organism evidence="6 7">
    <name type="scientific">Dendroctonus ponderosae</name>
    <name type="common">Mountain pine beetle</name>
    <dbReference type="NCBI Taxonomy" id="77166"/>
    <lineage>
        <taxon>Eukaryota</taxon>
        <taxon>Metazoa</taxon>
        <taxon>Ecdysozoa</taxon>
        <taxon>Arthropoda</taxon>
        <taxon>Hexapoda</taxon>
        <taxon>Insecta</taxon>
        <taxon>Pterygota</taxon>
        <taxon>Neoptera</taxon>
        <taxon>Endopterygota</taxon>
        <taxon>Coleoptera</taxon>
        <taxon>Polyphaga</taxon>
        <taxon>Cucujiformia</taxon>
        <taxon>Curculionidae</taxon>
        <taxon>Scolytinae</taxon>
        <taxon>Dendroctonus</taxon>
    </lineage>
</organism>
<evidence type="ECO:0000256" key="2">
    <source>
        <dbReference type="ARBA" id="ARBA00022490"/>
    </source>
</evidence>
<feature type="coiled-coil region" evidence="4">
    <location>
        <begin position="360"/>
        <end position="449"/>
    </location>
</feature>
<keyword evidence="3 4" id="KW-0175">Coiled coil</keyword>
<accession>A0AAR5PQK7</accession>
<evidence type="ECO:0000256" key="5">
    <source>
        <dbReference type="SAM" id="MobiDB-lite"/>
    </source>
</evidence>
<evidence type="ECO:0000256" key="1">
    <source>
        <dbReference type="ARBA" id="ARBA00004496"/>
    </source>
</evidence>
<dbReference type="KEGG" id="dpa:109539765"/>
<keyword evidence="2" id="KW-0963">Cytoplasm</keyword>
<keyword evidence="7" id="KW-1185">Reference proteome</keyword>
<dbReference type="GO" id="GO:0005737">
    <property type="term" value="C:cytoplasm"/>
    <property type="evidence" value="ECO:0007669"/>
    <property type="project" value="UniProtKB-SubCell"/>
</dbReference>
<protein>
    <recommendedName>
        <fullName evidence="8">Leucine zipper tumor suppressor 2 homolog</fullName>
    </recommendedName>
</protein>
<evidence type="ECO:0000313" key="6">
    <source>
        <dbReference type="EnsemblMetazoa" id="XP_019763304.1"/>
    </source>
</evidence>